<dbReference type="Gene3D" id="3.30.160.20">
    <property type="match status" value="1"/>
</dbReference>
<proteinExistence type="predicted"/>
<organism evidence="4 5">
    <name type="scientific">Syncephalastrum racemosum</name>
    <name type="common">Filamentous fungus</name>
    <dbReference type="NCBI Taxonomy" id="13706"/>
    <lineage>
        <taxon>Eukaryota</taxon>
        <taxon>Fungi</taxon>
        <taxon>Fungi incertae sedis</taxon>
        <taxon>Mucoromycota</taxon>
        <taxon>Mucoromycotina</taxon>
        <taxon>Mucoromycetes</taxon>
        <taxon>Mucorales</taxon>
        <taxon>Syncephalastraceae</taxon>
        <taxon>Syncephalastrum</taxon>
    </lineage>
</organism>
<comment type="caution">
    <text evidence="4">The sequence shown here is derived from an EMBL/GenBank/DDBJ whole genome shotgun (WGS) entry which is preliminary data.</text>
</comment>
<feature type="compositionally biased region" description="Low complexity" evidence="2">
    <location>
        <begin position="301"/>
        <end position="311"/>
    </location>
</feature>
<dbReference type="InterPro" id="IPR014720">
    <property type="entry name" value="dsRBD_dom"/>
</dbReference>
<dbReference type="OrthoDB" id="2270683at2759"/>
<name>A0A1X2HV85_SYNRA</name>
<feature type="region of interest" description="Disordered" evidence="2">
    <location>
        <begin position="268"/>
        <end position="319"/>
    </location>
</feature>
<evidence type="ECO:0000313" key="4">
    <source>
        <dbReference type="EMBL" id="ORZ03477.1"/>
    </source>
</evidence>
<dbReference type="GO" id="GO:0003723">
    <property type="term" value="F:RNA binding"/>
    <property type="evidence" value="ECO:0007669"/>
    <property type="project" value="UniProtKB-UniRule"/>
</dbReference>
<evidence type="ECO:0000313" key="5">
    <source>
        <dbReference type="Proteomes" id="UP000242180"/>
    </source>
</evidence>
<accession>A0A1X2HV85</accession>
<gene>
    <name evidence="4" type="ORF">BCR43DRAFT_520618</name>
</gene>
<dbReference type="PROSITE" id="PS50137">
    <property type="entry name" value="DS_RBD"/>
    <property type="match status" value="1"/>
</dbReference>
<keyword evidence="1" id="KW-0694">RNA-binding</keyword>
<keyword evidence="5" id="KW-1185">Reference proteome</keyword>
<dbReference type="EMBL" id="MCGN01000001">
    <property type="protein sequence ID" value="ORZ03477.1"/>
    <property type="molecule type" value="Genomic_DNA"/>
</dbReference>
<dbReference type="AlphaFoldDB" id="A0A1X2HV85"/>
<dbReference type="InParanoid" id="A0A1X2HV85"/>
<dbReference type="SUPFAM" id="SSF54768">
    <property type="entry name" value="dsRNA-binding domain-like"/>
    <property type="match status" value="1"/>
</dbReference>
<dbReference type="OMA" id="DYCHLFA"/>
<evidence type="ECO:0000259" key="3">
    <source>
        <dbReference type="PROSITE" id="PS50137"/>
    </source>
</evidence>
<evidence type="ECO:0000256" key="2">
    <source>
        <dbReference type="SAM" id="MobiDB-lite"/>
    </source>
</evidence>
<feature type="domain" description="DRBM" evidence="3">
    <location>
        <begin position="410"/>
        <end position="483"/>
    </location>
</feature>
<sequence length="484" mass="53864">MLTGEASEITLWINSVFGPFLPLDDAALTEFHATFAPSLQQAIHTKTYTFLGPVALQYAAALYAAERYQRLGVETLNNVKSMLDRGLLKFMTSTLNVPSVGDPNQAETILSACIGVTHALHGIDAVQRLVAGFIDEHKFVLFRTLPKRVKERLNIPIKNRIVATPRRKSSTQINTDMSIDSSLYSPLQLLHEMISNKGGSFKWHSSDRLVLGQQEWGERIVFKLSAQAQPLCHERYGLSKRKAKMLTATDIANYYKSHPGQLELDCRPVDAPGEPQALPIPQDTYSTDAAPPPELIESKDSLSISSSSSSSGGNPPDDLNRIHIAEKRCYGIDDASVEERLMDILLNFDHKCEVDAGSATKRRKASDDEDMDTWNAPMPTRVLSDLEVVRKHLDMSRVERMYKDPVQYANPKSSFFSYIYNLPGLETHTTYTESGPPHQRVFEASTTISAPADQVKITAVGEASRKSEAEMVAIREMIKLLLDI</sequence>
<evidence type="ECO:0000256" key="1">
    <source>
        <dbReference type="PROSITE-ProRule" id="PRU00266"/>
    </source>
</evidence>
<protein>
    <recommendedName>
        <fullName evidence="3">DRBM domain-containing protein</fullName>
    </recommendedName>
</protein>
<reference evidence="4 5" key="1">
    <citation type="submission" date="2016-07" db="EMBL/GenBank/DDBJ databases">
        <title>Pervasive Adenine N6-methylation of Active Genes in Fungi.</title>
        <authorList>
            <consortium name="DOE Joint Genome Institute"/>
            <person name="Mondo S.J."/>
            <person name="Dannebaum R.O."/>
            <person name="Kuo R.C."/>
            <person name="Labutti K."/>
            <person name="Haridas S."/>
            <person name="Kuo A."/>
            <person name="Salamov A."/>
            <person name="Ahrendt S.R."/>
            <person name="Lipzen A."/>
            <person name="Sullivan W."/>
            <person name="Andreopoulos W.B."/>
            <person name="Clum A."/>
            <person name="Lindquist E."/>
            <person name="Daum C."/>
            <person name="Ramamoorthy G.K."/>
            <person name="Gryganskyi A."/>
            <person name="Culley D."/>
            <person name="Magnuson J.K."/>
            <person name="James T.Y."/>
            <person name="O'Malley M.A."/>
            <person name="Stajich J.E."/>
            <person name="Spatafora J.W."/>
            <person name="Visel A."/>
            <person name="Grigoriev I.V."/>
        </authorList>
    </citation>
    <scope>NUCLEOTIDE SEQUENCE [LARGE SCALE GENOMIC DNA]</scope>
    <source>
        <strain evidence="4 5">NRRL 2496</strain>
    </source>
</reference>
<dbReference type="Proteomes" id="UP000242180">
    <property type="component" value="Unassembled WGS sequence"/>
</dbReference>